<dbReference type="AlphaFoldDB" id="A0AAV5UJ41"/>
<accession>A0AAV5UJ41</accession>
<dbReference type="EMBL" id="BTSX01000006">
    <property type="protein sequence ID" value="GMT07070.1"/>
    <property type="molecule type" value="Genomic_DNA"/>
</dbReference>
<organism evidence="1 2">
    <name type="scientific">Pristionchus entomophagus</name>
    <dbReference type="NCBI Taxonomy" id="358040"/>
    <lineage>
        <taxon>Eukaryota</taxon>
        <taxon>Metazoa</taxon>
        <taxon>Ecdysozoa</taxon>
        <taxon>Nematoda</taxon>
        <taxon>Chromadorea</taxon>
        <taxon>Rhabditida</taxon>
        <taxon>Rhabditina</taxon>
        <taxon>Diplogasteromorpha</taxon>
        <taxon>Diplogasteroidea</taxon>
        <taxon>Neodiplogasteridae</taxon>
        <taxon>Pristionchus</taxon>
    </lineage>
</organism>
<proteinExistence type="predicted"/>
<name>A0AAV5UJ41_9BILA</name>
<gene>
    <name evidence="1" type="ORF">PENTCL1PPCAC_29244</name>
</gene>
<comment type="caution">
    <text evidence="1">The sequence shown here is derived from an EMBL/GenBank/DDBJ whole genome shotgun (WGS) entry which is preliminary data.</text>
</comment>
<evidence type="ECO:0000313" key="1">
    <source>
        <dbReference type="EMBL" id="GMT07070.1"/>
    </source>
</evidence>
<feature type="non-terminal residue" evidence="1">
    <location>
        <position position="163"/>
    </location>
</feature>
<reference evidence="1" key="1">
    <citation type="submission" date="2023-10" db="EMBL/GenBank/DDBJ databases">
        <title>Genome assembly of Pristionchus species.</title>
        <authorList>
            <person name="Yoshida K."/>
            <person name="Sommer R.J."/>
        </authorList>
    </citation>
    <scope>NUCLEOTIDE SEQUENCE</scope>
    <source>
        <strain evidence="1">RS0144</strain>
    </source>
</reference>
<dbReference type="Proteomes" id="UP001432027">
    <property type="component" value="Unassembled WGS sequence"/>
</dbReference>
<protein>
    <submittedName>
        <fullName evidence="1">Uncharacterized protein</fullName>
    </submittedName>
</protein>
<keyword evidence="2" id="KW-1185">Reference proteome</keyword>
<evidence type="ECO:0000313" key="2">
    <source>
        <dbReference type="Proteomes" id="UP001432027"/>
    </source>
</evidence>
<sequence>MLECTNKQPFELYNGNQGPPLTQPQTCEKGKWKDNGNRHLDVFCGYPCDDTCDFKKEDTHTPPKIRMIRRRCPMQTMSILARRRSVLMEPSMRGVECSTNESPSRHLLILTQTASCEDLLNQRDVQSYHESGVDLSPWRILWQFFHRTRRKGSNMQGGKVPSS</sequence>